<dbReference type="Gene3D" id="2.40.160.90">
    <property type="match status" value="1"/>
</dbReference>
<dbReference type="InterPro" id="IPR014902">
    <property type="entry name" value="FHBP-like_C"/>
</dbReference>
<dbReference type="SUPFAM" id="SSF56925">
    <property type="entry name" value="OMPA-like"/>
    <property type="match status" value="1"/>
</dbReference>
<dbReference type="InterPro" id="IPR011250">
    <property type="entry name" value="OMP/PagP_B-barrel"/>
</dbReference>
<evidence type="ECO:0000313" key="4">
    <source>
        <dbReference type="Proteomes" id="UP000296159"/>
    </source>
</evidence>
<accession>A0A2U1TYQ4</accession>
<proteinExistence type="predicted"/>
<gene>
    <name evidence="3" type="ORF">DDT56_13545</name>
</gene>
<keyword evidence="4" id="KW-1185">Reference proteome</keyword>
<feature type="chain" id="PRO_5015434434" description="Factor H binding protein-like C-terminal domain-containing protein" evidence="1">
    <location>
        <begin position="23"/>
        <end position="281"/>
    </location>
</feature>
<feature type="domain" description="Factor H binding protein-like C-terminal" evidence="2">
    <location>
        <begin position="152"/>
        <end position="260"/>
    </location>
</feature>
<dbReference type="Pfam" id="PF08794">
    <property type="entry name" value="FHBP_C"/>
    <property type="match status" value="1"/>
</dbReference>
<organism evidence="3 4">
    <name type="scientific">Brenneria corticis</name>
    <dbReference type="NCBI Taxonomy" id="2173106"/>
    <lineage>
        <taxon>Bacteria</taxon>
        <taxon>Pseudomonadati</taxon>
        <taxon>Pseudomonadota</taxon>
        <taxon>Gammaproteobacteria</taxon>
        <taxon>Enterobacterales</taxon>
        <taxon>Pectobacteriaceae</taxon>
        <taxon>Brenneria</taxon>
    </lineage>
</organism>
<dbReference type="RefSeq" id="WP_136166961.1">
    <property type="nucleotide sequence ID" value="NZ_KZ819081.1"/>
</dbReference>
<evidence type="ECO:0000313" key="3">
    <source>
        <dbReference type="EMBL" id="PWC14536.1"/>
    </source>
</evidence>
<keyword evidence="1" id="KW-0732">Signal</keyword>
<dbReference type="Proteomes" id="UP000296159">
    <property type="component" value="Unassembled WGS sequence"/>
</dbReference>
<feature type="signal peptide" evidence="1">
    <location>
        <begin position="1"/>
        <end position="22"/>
    </location>
</feature>
<reference evidence="3 4" key="1">
    <citation type="submission" date="2018-04" db="EMBL/GenBank/DDBJ databases">
        <title>Brenneria corticis sp.nov.</title>
        <authorList>
            <person name="Li Y."/>
        </authorList>
    </citation>
    <scope>NUCLEOTIDE SEQUENCE [LARGE SCALE GENOMIC DNA]</scope>
    <source>
        <strain evidence="3 4">CFCC 11842</strain>
    </source>
</reference>
<evidence type="ECO:0000256" key="1">
    <source>
        <dbReference type="SAM" id="SignalP"/>
    </source>
</evidence>
<sequence>MKKSVAVTVSGLLAGSTLLFSAAVSGATAEFINNPALGNAGAAPFTFTEAGGFYGTFEYNGVTYGVGAAAIDLNAIPDNSDIYVVGKYEDPKGSSIPYDNSAFRIYKRQYSAVIGNNAIQAIQNGDSDREFVRAVVGRATTAAEFAALGDQTLTYSGEVFNHIATSSNGSLTYTIDTATRTGSGSFSGLTGNQRDIGSFILDGTLETAALTNVNGQPRIVDGGVSLTSNNRVLNDQLTNYDPKYDLGVYGPNAEEIAGHIHDLSEPGEQDILGGIGFSAAR</sequence>
<dbReference type="EMBL" id="QDKH01000014">
    <property type="protein sequence ID" value="PWC14536.1"/>
    <property type="molecule type" value="Genomic_DNA"/>
</dbReference>
<protein>
    <recommendedName>
        <fullName evidence="2">Factor H binding protein-like C-terminal domain-containing protein</fullName>
    </recommendedName>
</protein>
<dbReference type="AlphaFoldDB" id="A0A2U1TYQ4"/>
<comment type="caution">
    <text evidence="3">The sequence shown here is derived from an EMBL/GenBank/DDBJ whole genome shotgun (WGS) entry which is preliminary data.</text>
</comment>
<evidence type="ECO:0000259" key="2">
    <source>
        <dbReference type="Pfam" id="PF08794"/>
    </source>
</evidence>
<name>A0A2U1TYQ4_9GAMM</name>